<evidence type="ECO:0000259" key="1">
    <source>
        <dbReference type="SMART" id="SM00343"/>
    </source>
</evidence>
<proteinExistence type="predicted"/>
<gene>
    <name evidence="2" type="ORF">ANE_LOCUS14928</name>
    <name evidence="3" type="ORF">ANE_LOCUS14929</name>
</gene>
<dbReference type="GO" id="GO:0008270">
    <property type="term" value="F:zinc ion binding"/>
    <property type="evidence" value="ECO:0007669"/>
    <property type="project" value="InterPro"/>
</dbReference>
<dbReference type="InterPro" id="IPR001878">
    <property type="entry name" value="Znf_CCHC"/>
</dbReference>
<dbReference type="GO" id="GO:0003676">
    <property type="term" value="F:nucleic acid binding"/>
    <property type="evidence" value="ECO:0007669"/>
    <property type="project" value="InterPro"/>
</dbReference>
<dbReference type="InterPro" id="IPR036875">
    <property type="entry name" value="Znf_CCHC_sf"/>
</dbReference>
<dbReference type="Gene3D" id="4.10.60.10">
    <property type="entry name" value="Zinc finger, CCHC-type"/>
    <property type="match status" value="1"/>
</dbReference>
<accession>A0A565BSW2</accession>
<dbReference type="AlphaFoldDB" id="A0A565BSW2"/>
<evidence type="ECO:0000313" key="2">
    <source>
        <dbReference type="EMBL" id="VVB04484.1"/>
    </source>
</evidence>
<dbReference type="SMART" id="SM00343">
    <property type="entry name" value="ZnF_C2HC"/>
    <property type="match status" value="1"/>
</dbReference>
<protein>
    <recommendedName>
        <fullName evidence="1">CCHC-type domain-containing protein</fullName>
    </recommendedName>
</protein>
<evidence type="ECO:0000313" key="3">
    <source>
        <dbReference type="EMBL" id="VVB04485.1"/>
    </source>
</evidence>
<name>A0A565BSW2_9BRAS</name>
<evidence type="ECO:0000313" key="4">
    <source>
        <dbReference type="Proteomes" id="UP000489600"/>
    </source>
</evidence>
<dbReference type="OrthoDB" id="1107037at2759"/>
<keyword evidence="4" id="KW-1185">Reference proteome</keyword>
<reference evidence="2 4" key="1">
    <citation type="submission" date="2019-07" db="EMBL/GenBank/DDBJ databases">
        <authorList>
            <person name="Dittberner H."/>
        </authorList>
    </citation>
    <scope>NUCLEOTIDE SEQUENCE [LARGE SCALE GENOMIC DNA]</scope>
</reference>
<dbReference type="SUPFAM" id="SSF57756">
    <property type="entry name" value="Retrovirus zinc finger-like domains"/>
    <property type="match status" value="1"/>
</dbReference>
<dbReference type="EMBL" id="CABITT030000005">
    <property type="protein sequence ID" value="VVB04485.1"/>
    <property type="molecule type" value="Genomic_DNA"/>
</dbReference>
<sequence length="123" mass="13727">MALLSRQFSKYLKQNETKKKNGKSAEVDSSSKNIQCFECKGFGHVSSECTNLLKQKKKALTCIKSDLDDELVLNNFVAFTTFVSSFVSESAAETESGNDGSATDVESIGDEEFVRNYEMLYEH</sequence>
<organism evidence="2 4">
    <name type="scientific">Arabis nemorensis</name>
    <dbReference type="NCBI Taxonomy" id="586526"/>
    <lineage>
        <taxon>Eukaryota</taxon>
        <taxon>Viridiplantae</taxon>
        <taxon>Streptophyta</taxon>
        <taxon>Embryophyta</taxon>
        <taxon>Tracheophyta</taxon>
        <taxon>Spermatophyta</taxon>
        <taxon>Magnoliopsida</taxon>
        <taxon>eudicotyledons</taxon>
        <taxon>Gunneridae</taxon>
        <taxon>Pentapetalae</taxon>
        <taxon>rosids</taxon>
        <taxon>malvids</taxon>
        <taxon>Brassicales</taxon>
        <taxon>Brassicaceae</taxon>
        <taxon>Arabideae</taxon>
        <taxon>Arabis</taxon>
    </lineage>
</organism>
<feature type="domain" description="CCHC-type" evidence="1">
    <location>
        <begin position="35"/>
        <end position="51"/>
    </location>
</feature>
<dbReference type="EMBL" id="CABITT030000005">
    <property type="protein sequence ID" value="VVB04484.1"/>
    <property type="molecule type" value="Genomic_DNA"/>
</dbReference>
<dbReference type="Proteomes" id="UP000489600">
    <property type="component" value="Unassembled WGS sequence"/>
</dbReference>